<dbReference type="PANTHER" id="PTHR14292">
    <property type="entry name" value="INTERLEUKIN-18-BINDING PROTEIN"/>
    <property type="match status" value="1"/>
</dbReference>
<name>A0A8C8B518_9STRI</name>
<organism evidence="1 2">
    <name type="scientific">Otus sunia</name>
    <name type="common">Oriental scops-owl</name>
    <dbReference type="NCBI Taxonomy" id="257818"/>
    <lineage>
        <taxon>Eukaryota</taxon>
        <taxon>Metazoa</taxon>
        <taxon>Chordata</taxon>
        <taxon>Craniata</taxon>
        <taxon>Vertebrata</taxon>
        <taxon>Euteleostomi</taxon>
        <taxon>Archelosauria</taxon>
        <taxon>Archosauria</taxon>
        <taxon>Dinosauria</taxon>
        <taxon>Saurischia</taxon>
        <taxon>Theropoda</taxon>
        <taxon>Coelurosauria</taxon>
        <taxon>Aves</taxon>
        <taxon>Neognathae</taxon>
        <taxon>Neoaves</taxon>
        <taxon>Telluraves</taxon>
        <taxon>Strigiformes</taxon>
        <taxon>Strigidae</taxon>
        <taxon>Otus</taxon>
    </lineage>
</organism>
<proteinExistence type="predicted"/>
<reference evidence="1" key="1">
    <citation type="submission" date="2025-08" db="UniProtKB">
        <authorList>
            <consortium name="Ensembl"/>
        </authorList>
    </citation>
    <scope>IDENTIFICATION</scope>
</reference>
<dbReference type="InterPro" id="IPR036179">
    <property type="entry name" value="Ig-like_dom_sf"/>
</dbReference>
<accession>A0A8C8B518</accession>
<evidence type="ECO:0000313" key="2">
    <source>
        <dbReference type="Proteomes" id="UP000694552"/>
    </source>
</evidence>
<dbReference type="InterPro" id="IPR039681">
    <property type="entry name" value="IL18BP"/>
</dbReference>
<dbReference type="InterPro" id="IPR013783">
    <property type="entry name" value="Ig-like_fold"/>
</dbReference>
<evidence type="ECO:0008006" key="3">
    <source>
        <dbReference type="Google" id="ProtNLM"/>
    </source>
</evidence>
<dbReference type="Proteomes" id="UP000694552">
    <property type="component" value="Unplaced"/>
</dbReference>
<dbReference type="Gene3D" id="2.60.40.10">
    <property type="entry name" value="Immunoglobulins"/>
    <property type="match status" value="1"/>
</dbReference>
<dbReference type="AlphaFoldDB" id="A0A8C8B518"/>
<reference evidence="1" key="2">
    <citation type="submission" date="2025-09" db="UniProtKB">
        <authorList>
            <consortium name="Ensembl"/>
        </authorList>
    </citation>
    <scope>IDENTIFICATION</scope>
</reference>
<dbReference type="GO" id="GO:0042007">
    <property type="term" value="F:interleukin-18 binding"/>
    <property type="evidence" value="ECO:0007669"/>
    <property type="project" value="InterPro"/>
</dbReference>
<evidence type="ECO:0000313" key="1">
    <source>
        <dbReference type="Ensembl" id="ENSOSUP00000012505.1"/>
    </source>
</evidence>
<keyword evidence="2" id="KW-1185">Reference proteome</keyword>
<dbReference type="SUPFAM" id="SSF48726">
    <property type="entry name" value="Immunoglobulin"/>
    <property type="match status" value="1"/>
</dbReference>
<sequence length="139" mass="14927">MNHGPSAGPCPPCPPLIPGIWTPPPLTPTSPLAVGESVRVWCEAASGLPELTLLYWLGNGSFIEKLHPDVSGCRGTQQQRGCPGLWGVTLRRDLHFSSFGARHLHTNFTCVVLSPLGVDTREVQWQTPTPTPAQSGRLG</sequence>
<dbReference type="Ensembl" id="ENSOSUT00000012936.1">
    <property type="protein sequence ID" value="ENSOSUP00000012505.1"/>
    <property type="gene ID" value="ENSOSUG00000009038.1"/>
</dbReference>
<protein>
    <recommendedName>
        <fullName evidence="3">Ig-like domain-containing protein</fullName>
    </recommendedName>
</protein>
<dbReference type="PANTHER" id="PTHR14292:SF2">
    <property type="entry name" value="INTERLEUKIN-18-BINDING PROTEIN"/>
    <property type="match status" value="1"/>
</dbReference>